<gene>
    <name evidence="3" type="ORF">SETIT_2G390100v2</name>
</gene>
<evidence type="ECO:0000313" key="3">
    <source>
        <dbReference type="EMBL" id="RCV13980.1"/>
    </source>
</evidence>
<proteinExistence type="predicted"/>
<feature type="domain" description="Protein kinase" evidence="2">
    <location>
        <begin position="737"/>
        <end position="1004"/>
    </location>
</feature>
<reference evidence="3" key="2">
    <citation type="submission" date="2015-07" db="EMBL/GenBank/DDBJ databases">
        <authorList>
            <person name="Noorani M."/>
        </authorList>
    </citation>
    <scope>NUCLEOTIDE SEQUENCE</scope>
    <source>
        <strain evidence="3">Yugu1</strain>
    </source>
</reference>
<dbReference type="GO" id="GO:0005524">
    <property type="term" value="F:ATP binding"/>
    <property type="evidence" value="ECO:0007669"/>
    <property type="project" value="InterPro"/>
</dbReference>
<name>A0A368Q9N8_SETIT</name>
<reference evidence="3" key="1">
    <citation type="journal article" date="2012" name="Nat. Biotechnol.">
        <title>Reference genome sequence of the model plant Setaria.</title>
        <authorList>
            <person name="Bennetzen J.L."/>
            <person name="Schmutz J."/>
            <person name="Wang H."/>
            <person name="Percifield R."/>
            <person name="Hawkins J."/>
            <person name="Pontaroli A.C."/>
            <person name="Estep M."/>
            <person name="Feng L."/>
            <person name="Vaughn J.N."/>
            <person name="Grimwood J."/>
            <person name="Jenkins J."/>
            <person name="Barry K."/>
            <person name="Lindquist E."/>
            <person name="Hellsten U."/>
            <person name="Deshpande S."/>
            <person name="Wang X."/>
            <person name="Wu X."/>
            <person name="Mitros T."/>
            <person name="Triplett J."/>
            <person name="Yang X."/>
            <person name="Ye C.Y."/>
            <person name="Mauro-Herrera M."/>
            <person name="Wang L."/>
            <person name="Li P."/>
            <person name="Sharma M."/>
            <person name="Sharma R."/>
            <person name="Ronald P.C."/>
            <person name="Panaud O."/>
            <person name="Kellogg E.A."/>
            <person name="Brutnell T.P."/>
            <person name="Doust A.N."/>
            <person name="Tuskan G.A."/>
            <person name="Rokhsar D."/>
            <person name="Devos K.M."/>
        </authorList>
    </citation>
    <scope>NUCLEOTIDE SEQUENCE [LARGE SCALE GENOMIC DNA]</scope>
    <source>
        <strain evidence="3">Yugu1</strain>
    </source>
</reference>
<dbReference type="InterPro" id="IPR050167">
    <property type="entry name" value="Ser_Thr_protein_kinase"/>
</dbReference>
<dbReference type="Gene3D" id="1.10.510.10">
    <property type="entry name" value="Transferase(Phosphotransferase) domain 1"/>
    <property type="match status" value="1"/>
</dbReference>
<dbReference type="FunFam" id="3.30.200.20:FF:000618">
    <property type="entry name" value="Serine/threonine-protein kinase CTR1"/>
    <property type="match status" value="1"/>
</dbReference>
<dbReference type="PANTHER" id="PTHR23257">
    <property type="entry name" value="SERINE-THREONINE PROTEIN KINASE"/>
    <property type="match status" value="1"/>
</dbReference>
<dbReference type="Gene3D" id="3.30.200.20">
    <property type="entry name" value="Phosphorylase Kinase, domain 1"/>
    <property type="match status" value="1"/>
</dbReference>
<dbReference type="InterPro" id="IPR000719">
    <property type="entry name" value="Prot_kinase_dom"/>
</dbReference>
<protein>
    <recommendedName>
        <fullName evidence="2">Protein kinase domain-containing protein</fullName>
    </recommendedName>
</protein>
<feature type="region of interest" description="Disordered" evidence="1">
    <location>
        <begin position="387"/>
        <end position="425"/>
    </location>
</feature>
<feature type="compositionally biased region" description="Polar residues" evidence="1">
    <location>
        <begin position="446"/>
        <end position="460"/>
    </location>
</feature>
<dbReference type="InterPro" id="IPR008271">
    <property type="entry name" value="Ser/Thr_kinase_AS"/>
</dbReference>
<evidence type="ECO:0000259" key="2">
    <source>
        <dbReference type="PROSITE" id="PS50011"/>
    </source>
</evidence>
<dbReference type="Pfam" id="PF00564">
    <property type="entry name" value="PB1"/>
    <property type="match status" value="1"/>
</dbReference>
<accession>A0A368Q9N8</accession>
<dbReference type="PRINTS" id="PR00109">
    <property type="entry name" value="TYRKINASE"/>
</dbReference>
<dbReference type="InterPro" id="IPR001245">
    <property type="entry name" value="Ser-Thr/Tyr_kinase_cat_dom"/>
</dbReference>
<dbReference type="SUPFAM" id="SSF56112">
    <property type="entry name" value="Protein kinase-like (PK-like)"/>
    <property type="match status" value="1"/>
</dbReference>
<dbReference type="SMART" id="SM00666">
    <property type="entry name" value="PB1"/>
    <property type="match status" value="1"/>
</dbReference>
<dbReference type="SUPFAM" id="SSF54277">
    <property type="entry name" value="CAD &amp; PB1 domains"/>
    <property type="match status" value="1"/>
</dbReference>
<feature type="region of interest" description="Disordered" evidence="1">
    <location>
        <begin position="629"/>
        <end position="668"/>
    </location>
</feature>
<dbReference type="CDD" id="cd06410">
    <property type="entry name" value="PB1_UP2"/>
    <property type="match status" value="1"/>
</dbReference>
<feature type="region of interest" description="Disordered" evidence="1">
    <location>
        <begin position="1"/>
        <end position="36"/>
    </location>
</feature>
<feature type="compositionally biased region" description="Polar residues" evidence="1">
    <location>
        <begin position="392"/>
        <end position="415"/>
    </location>
</feature>
<dbReference type="AlphaFoldDB" id="A0A368Q9N8"/>
<evidence type="ECO:0000256" key="1">
    <source>
        <dbReference type="SAM" id="MobiDB-lite"/>
    </source>
</evidence>
<dbReference type="PROSITE" id="PS00108">
    <property type="entry name" value="PROTEIN_KINASE_ST"/>
    <property type="match status" value="1"/>
</dbReference>
<dbReference type="KEGG" id="sita:101768206"/>
<dbReference type="CDD" id="cd13999">
    <property type="entry name" value="STKc_MAP3K-like"/>
    <property type="match status" value="1"/>
</dbReference>
<dbReference type="EMBL" id="CM003529">
    <property type="protein sequence ID" value="RCV13980.1"/>
    <property type="molecule type" value="Genomic_DNA"/>
</dbReference>
<dbReference type="STRING" id="4555.A0A368Q9N8"/>
<dbReference type="Pfam" id="PF07714">
    <property type="entry name" value="PK_Tyr_Ser-Thr"/>
    <property type="match status" value="1"/>
</dbReference>
<sequence length="1013" mass="112315">MSKNAIRSPCSLETIGAGGPDVAHPRFSEALPTSVPNTNPRPPVFFVTTGQTQLLNYSFRTGEEFALEFMQNRANTTKPLVPIISDDRTISTSFTPWGEEANISGDKPSKKLLTFPPFSETSSQGSNKRNLQEIYNSGSTRMKFLCNFGGRFLPRPIDGKLRYVGGEKHLIQISRGVSWQGLICKTTKLIRQAHIVKYHLPGEQVNVLISVASNDDVHHMIDECIVLEESKERPALYLFTDEDDEHHVHFMVGSSSDEDTEAQYIALINGYGYTGPGDKLSAQGPGSTSASDLDQLIFDIDDEGSVTGRTEEAPSCVRSKCSQNSVTVPSKASRIPLHKIPPIVMEQMTNQDSAIRSDEGKASSYPATKSRNINTASSMPLEFAYPSKWERNGSNGTSRKTTELQRTATSMSKIGQNAERNKEKESTALITELVIPSDENSLRVPSLSSNYSSPTQHTSPVNKLLREQTETIIQFIQPNNSINFEKLVTEDPVGRAVYEMLASPSGDYQKPVHKCLNSDESMIDAIRYSSQGDTAPYSDTDQLTKIRTTQLHNRTEWPAPTQPSESNEAGARILWDNTHISVNPYTHEQVFSVNTAGSIEHTLPDVMCSGADKNDDPSMPIIYDREIVPSPRPFTSSESKAAELQKNGPVQSSRDKEQASPSSGQHDIQIVRFTSLGGDGKHMQVGASSEEVTENFASPISELEVYETRENKLDLPANVTLGIDIISNVQIISNEDLEDLQEMGSGAFGTVFHGRWRGTDVAIKRIKNSCFMYPSSETDKLIVEFWREAAILSKLHHPNVLAFYGIVNNGPGGTLATVTEFMASGSLKKVLLRKEKFLDRRKRITLAMDVAIGMEYLHSKDIIHFDLKCDNLLVNLNDPSRPICKVADFGLSKVKQTTMVSVGMRGTLPWMAPEMLEMSSNMVSTKVDVYSFGIIMWEILTGEEPYAGMHHGGVIGGILSNTLRPPIPVSCDPQWRELMEQCWSNEPEKRPTFTEVVSRLRLMLEANYNRPLV</sequence>
<dbReference type="SMART" id="SM00220">
    <property type="entry name" value="S_TKc"/>
    <property type="match status" value="1"/>
</dbReference>
<dbReference type="PROSITE" id="PS50011">
    <property type="entry name" value="PROTEIN_KINASE_DOM"/>
    <property type="match status" value="1"/>
</dbReference>
<organism evidence="3">
    <name type="scientific">Setaria italica</name>
    <name type="common">Foxtail millet</name>
    <name type="synonym">Panicum italicum</name>
    <dbReference type="NCBI Taxonomy" id="4555"/>
    <lineage>
        <taxon>Eukaryota</taxon>
        <taxon>Viridiplantae</taxon>
        <taxon>Streptophyta</taxon>
        <taxon>Embryophyta</taxon>
        <taxon>Tracheophyta</taxon>
        <taxon>Spermatophyta</taxon>
        <taxon>Magnoliopsida</taxon>
        <taxon>Liliopsida</taxon>
        <taxon>Poales</taxon>
        <taxon>Poaceae</taxon>
        <taxon>PACMAD clade</taxon>
        <taxon>Panicoideae</taxon>
        <taxon>Panicodae</taxon>
        <taxon>Paniceae</taxon>
        <taxon>Cenchrinae</taxon>
        <taxon>Setaria</taxon>
    </lineage>
</organism>
<dbReference type="PANTHER" id="PTHR23257:SF795">
    <property type="entry name" value="PROTEIN KINASE DOMAIN-CONTAINING PROTEIN"/>
    <property type="match status" value="1"/>
</dbReference>
<feature type="region of interest" description="Disordered" evidence="1">
    <location>
        <begin position="441"/>
        <end position="460"/>
    </location>
</feature>
<dbReference type="OrthoDB" id="4062651at2759"/>
<dbReference type="InterPro" id="IPR011009">
    <property type="entry name" value="Kinase-like_dom_sf"/>
</dbReference>
<dbReference type="InterPro" id="IPR000270">
    <property type="entry name" value="PB1_dom"/>
</dbReference>
<dbReference type="GO" id="GO:0004672">
    <property type="term" value="F:protein kinase activity"/>
    <property type="evidence" value="ECO:0007669"/>
    <property type="project" value="InterPro"/>
</dbReference>
<dbReference type="Gene3D" id="3.10.20.90">
    <property type="entry name" value="Phosphatidylinositol 3-kinase Catalytic Subunit, Chain A, domain 1"/>
    <property type="match status" value="1"/>
</dbReference>